<dbReference type="GO" id="GO:0051087">
    <property type="term" value="F:protein-folding chaperone binding"/>
    <property type="evidence" value="ECO:0007669"/>
    <property type="project" value="InterPro"/>
</dbReference>
<reference evidence="5" key="2">
    <citation type="submission" date="2017-02" db="EMBL/GenBank/DDBJ databases">
        <title>Sunflower complete genome.</title>
        <authorList>
            <person name="Langlade N."/>
            <person name="Munos S."/>
        </authorList>
    </citation>
    <scope>NUCLEOTIDE SEQUENCE [LARGE SCALE GENOMIC DNA]</scope>
    <source>
        <tissue evidence="5">Leaves</tissue>
    </source>
</reference>
<gene>
    <name evidence="5" type="ORF">HannXRQ_Chr06g0166911</name>
    <name evidence="4" type="ORF">HanXRQr2_Chr13g0619531</name>
</gene>
<dbReference type="FunCoup" id="A0A251UG20">
    <property type="interactions" value="134"/>
</dbReference>
<name>A0A251UG20_HELAN</name>
<feature type="region of interest" description="Disordered" evidence="2">
    <location>
        <begin position="222"/>
        <end position="267"/>
    </location>
</feature>
<dbReference type="Proteomes" id="UP000215914">
    <property type="component" value="Chromosome 6"/>
</dbReference>
<dbReference type="SMART" id="SM00264">
    <property type="entry name" value="BAG"/>
    <property type="match status" value="1"/>
</dbReference>
<dbReference type="InterPro" id="IPR040400">
    <property type="entry name" value="BAG5/6/7/8"/>
</dbReference>
<dbReference type="AlphaFoldDB" id="A0A251UG20"/>
<dbReference type="EMBL" id="MNCJ02000328">
    <property type="protein sequence ID" value="KAF5776101.1"/>
    <property type="molecule type" value="Genomic_DNA"/>
</dbReference>
<reference evidence="4" key="3">
    <citation type="submission" date="2020-06" db="EMBL/GenBank/DDBJ databases">
        <title>Helianthus annuus Genome sequencing and assembly Release 2.</title>
        <authorList>
            <person name="Gouzy J."/>
            <person name="Langlade N."/>
            <person name="Munos S."/>
        </authorList>
    </citation>
    <scope>NUCLEOTIDE SEQUENCE</scope>
    <source>
        <tissue evidence="4">Leaves</tissue>
    </source>
</reference>
<feature type="domain" description="BAG" evidence="3">
    <location>
        <begin position="541"/>
        <end position="614"/>
    </location>
</feature>
<dbReference type="GO" id="GO:0006457">
    <property type="term" value="P:protein folding"/>
    <property type="evidence" value="ECO:0000318"/>
    <property type="project" value="GO_Central"/>
</dbReference>
<accession>A0A251UG20</accession>
<proteinExistence type="predicted"/>
<keyword evidence="1" id="KW-0143">Chaperone</keyword>
<dbReference type="InParanoid" id="A0A251UG20"/>
<feature type="region of interest" description="Disordered" evidence="2">
    <location>
        <begin position="952"/>
        <end position="989"/>
    </location>
</feature>
<reference evidence="4 6" key="1">
    <citation type="journal article" date="2017" name="Nature">
        <title>The sunflower genome provides insights into oil metabolism, flowering and Asterid evolution.</title>
        <authorList>
            <person name="Badouin H."/>
            <person name="Gouzy J."/>
            <person name="Grassa C.J."/>
            <person name="Murat F."/>
            <person name="Staton S.E."/>
            <person name="Cottret L."/>
            <person name="Lelandais-Briere C."/>
            <person name="Owens G.L."/>
            <person name="Carrere S."/>
            <person name="Mayjonade B."/>
            <person name="Legrand L."/>
            <person name="Gill N."/>
            <person name="Kane N.C."/>
            <person name="Bowers J.E."/>
            <person name="Hubner S."/>
            <person name="Bellec A."/>
            <person name="Berard A."/>
            <person name="Berges H."/>
            <person name="Blanchet N."/>
            <person name="Boniface M.C."/>
            <person name="Brunel D."/>
            <person name="Catrice O."/>
            <person name="Chaidir N."/>
            <person name="Claudel C."/>
            <person name="Donnadieu C."/>
            <person name="Faraut T."/>
            <person name="Fievet G."/>
            <person name="Helmstetter N."/>
            <person name="King M."/>
            <person name="Knapp S.J."/>
            <person name="Lai Z."/>
            <person name="Le Paslier M.C."/>
            <person name="Lippi Y."/>
            <person name="Lorenzon L."/>
            <person name="Mandel J.R."/>
            <person name="Marage G."/>
            <person name="Marchand G."/>
            <person name="Marquand E."/>
            <person name="Bret-Mestries E."/>
            <person name="Morien E."/>
            <person name="Nambeesan S."/>
            <person name="Nguyen T."/>
            <person name="Pegot-Espagnet P."/>
            <person name="Pouilly N."/>
            <person name="Raftis F."/>
            <person name="Sallet E."/>
            <person name="Schiex T."/>
            <person name="Thomas J."/>
            <person name="Vandecasteele C."/>
            <person name="Vares D."/>
            <person name="Vear F."/>
            <person name="Vautrin S."/>
            <person name="Crespi M."/>
            <person name="Mangin B."/>
            <person name="Burke J.M."/>
            <person name="Salse J."/>
            <person name="Munos S."/>
            <person name="Vincourt P."/>
            <person name="Rieseberg L.H."/>
            <person name="Langlade N.B."/>
        </authorList>
    </citation>
    <scope>NUCLEOTIDE SEQUENCE [LARGE SCALE GENOMIC DNA]</scope>
    <source>
        <strain evidence="6">cv. SF193</strain>
        <tissue evidence="4">Leaves</tissue>
    </source>
</reference>
<dbReference type="EMBL" id="CM007895">
    <property type="protein sequence ID" value="OTG22019.1"/>
    <property type="molecule type" value="Genomic_DNA"/>
</dbReference>
<dbReference type="CDD" id="cd23767">
    <property type="entry name" value="IQCD"/>
    <property type="match status" value="1"/>
</dbReference>
<feature type="compositionally biased region" description="Polar residues" evidence="2">
    <location>
        <begin position="416"/>
        <end position="431"/>
    </location>
</feature>
<dbReference type="Pfam" id="PF02179">
    <property type="entry name" value="BAG"/>
    <property type="match status" value="1"/>
</dbReference>
<dbReference type="OMA" id="ESHHNER"/>
<feature type="region of interest" description="Disordered" evidence="2">
    <location>
        <begin position="1058"/>
        <end position="1078"/>
    </location>
</feature>
<feature type="compositionally biased region" description="Basic and acidic residues" evidence="2">
    <location>
        <begin position="952"/>
        <end position="973"/>
    </location>
</feature>
<dbReference type="InterPro" id="IPR036533">
    <property type="entry name" value="BAG_dom_sf"/>
</dbReference>
<dbReference type="PANTHER" id="PTHR33322:SF16">
    <property type="entry name" value="BAG FAMILY MOLECULAR CHAPERONE REGULATOR 6"/>
    <property type="match status" value="1"/>
</dbReference>
<feature type="compositionally biased region" description="Basic and acidic residues" evidence="2">
    <location>
        <begin position="435"/>
        <end position="450"/>
    </location>
</feature>
<evidence type="ECO:0000259" key="3">
    <source>
        <dbReference type="PROSITE" id="PS51035"/>
    </source>
</evidence>
<dbReference type="SUPFAM" id="SSF63491">
    <property type="entry name" value="BAG domain"/>
    <property type="match status" value="1"/>
</dbReference>
<protein>
    <submittedName>
        <fullName evidence="4 5">BAG domain-containing protein</fullName>
    </submittedName>
</protein>
<dbReference type="OrthoDB" id="787121at2759"/>
<evidence type="ECO:0000313" key="6">
    <source>
        <dbReference type="Proteomes" id="UP000215914"/>
    </source>
</evidence>
<dbReference type="Gramene" id="mRNA:HanXRQr2_Chr13g0619531">
    <property type="protein sequence ID" value="mRNA:HanXRQr2_Chr13g0619531"/>
    <property type="gene ID" value="HanXRQr2_Chr13g0619531"/>
</dbReference>
<organism evidence="5 6">
    <name type="scientific">Helianthus annuus</name>
    <name type="common">Common sunflower</name>
    <dbReference type="NCBI Taxonomy" id="4232"/>
    <lineage>
        <taxon>Eukaryota</taxon>
        <taxon>Viridiplantae</taxon>
        <taxon>Streptophyta</taxon>
        <taxon>Embryophyta</taxon>
        <taxon>Tracheophyta</taxon>
        <taxon>Spermatophyta</taxon>
        <taxon>Magnoliopsida</taxon>
        <taxon>eudicotyledons</taxon>
        <taxon>Gunneridae</taxon>
        <taxon>Pentapetalae</taxon>
        <taxon>asterids</taxon>
        <taxon>campanulids</taxon>
        <taxon>Asterales</taxon>
        <taxon>Asteraceae</taxon>
        <taxon>Asteroideae</taxon>
        <taxon>Heliantheae alliance</taxon>
        <taxon>Heliantheae</taxon>
        <taxon>Helianthus</taxon>
    </lineage>
</organism>
<evidence type="ECO:0000313" key="5">
    <source>
        <dbReference type="EMBL" id="OTG22019.1"/>
    </source>
</evidence>
<feature type="compositionally biased region" description="Basic and acidic residues" evidence="2">
    <location>
        <begin position="226"/>
        <end position="244"/>
    </location>
</feature>
<feature type="compositionally biased region" description="Basic residues" evidence="2">
    <location>
        <begin position="1065"/>
        <end position="1077"/>
    </location>
</feature>
<keyword evidence="6" id="KW-1185">Reference proteome</keyword>
<feature type="region of interest" description="Disordered" evidence="2">
    <location>
        <begin position="293"/>
        <end position="450"/>
    </location>
</feature>
<sequence>MYPAYMWTDPHHAHPSHMLPPYPLPQQHHGYGCCNHTPYYGGCPYSHYTHYPPYYPPHGVYSPFPAPYSLPPQHYYYSSVNHPSYNYHNNNNHPCSACNHKEDDKGPRVNEEEESQVDNKTSDSLVPLFLKDRPIMWVPPGYNESKESDKDNKYSHEPVLVKHLEPSKDHPDYPIMWVPSGYDKSKANDKDKYSNEPVSVKRLEPSKDLPDYPIMWVPRGYTESSANDKGRNSNDPVLVKHPEPSKWGGNGELAQDEQGGTGDGNRFPFKIFWLPSKNDQVGKDTKENNLDLVANKGLLDEKATKKGSGGEGECETSSKHAARKVFPVKQASTNEEASSKHAIQKVIPVKQASTNEEKKNPRSMNTNSDSVEKTDNGGKTSPKASKLPPVCLRIDPLPKKKKTSRSPSPGDKERSNGSPVNSPKSSQQQAQVLKKSKEEQSEGDIKTVDHANKVKQANLAEHADNVERANLADHVNKVEPANLADPANKVEQANLADLGDVPREKGEEKKNMSEHEAALIIQSVYHGFEVRKSQPLKKLRQIYEVRKMVADLTNRIQDMETCLDSKKAVIIGETIMSLLLKLDTIQGLHPFVREVRKSVAKELVGLQEKLDYLTSVKSETPSEGSMHPEDDGKLDQAQAQTGLCENREHNDDAEACKTTNVEQQLEKSTEGGSIQDRFDQAPTESDSVICENHGVEVTVSQEGCDTIGETHKEKIDRAPTESDEALGLCENHEVEASDTQQGCNIVGEPQLESHKGKIDQAPTECNEAENHEVEASESQGEGCNSVGERQLDEVQLESHKEKFDHAPTECDEAVGLCENHEVRVTESQEGCNTIGEEPSHEGKFDQAPTECQEAQEFHKENHEVEPTESLLESQKEKTGQAPTECVGLCESHEVKATESQVGCNCNTPQLESDKDQEAPTEFDEVEATVSQEGCNTSAELHNDQAPAECDRLHKEDHEVEATTIGESHKEKSDQAPSECDVESRDGGVECNDDMKVEEYTGEVNKKKKQVEREELVNVESMVEEENEKLRVAVEELMKAGNEQLEVIRELTGRVKELEKKLSNSKSKKLNKKSRRSRGCSGIQKDYYSLLV</sequence>
<dbReference type="PROSITE" id="PS51035">
    <property type="entry name" value="BAG"/>
    <property type="match status" value="1"/>
</dbReference>
<dbReference type="InterPro" id="IPR003103">
    <property type="entry name" value="BAG_domain"/>
</dbReference>
<evidence type="ECO:0000256" key="1">
    <source>
        <dbReference type="ARBA" id="ARBA00023186"/>
    </source>
</evidence>
<evidence type="ECO:0000256" key="2">
    <source>
        <dbReference type="SAM" id="MobiDB-lite"/>
    </source>
</evidence>
<feature type="compositionally biased region" description="Basic and acidic residues" evidence="2">
    <location>
        <begin position="99"/>
        <end position="110"/>
    </location>
</feature>
<feature type="region of interest" description="Disordered" evidence="2">
    <location>
        <begin position="96"/>
        <end position="121"/>
    </location>
</feature>
<dbReference type="STRING" id="4232.A0A251UG20"/>
<evidence type="ECO:0000313" key="4">
    <source>
        <dbReference type="EMBL" id="KAF5776101.1"/>
    </source>
</evidence>
<dbReference type="PANTHER" id="PTHR33322">
    <property type="entry name" value="BAG DOMAIN CONTAINING PROTEIN, EXPRESSED"/>
    <property type="match status" value="1"/>
</dbReference>
<dbReference type="Gene3D" id="1.20.58.120">
    <property type="entry name" value="BAG domain"/>
    <property type="match status" value="1"/>
</dbReference>